<evidence type="ECO:0000313" key="1">
    <source>
        <dbReference type="EMBL" id="QNX71217.1"/>
    </source>
</evidence>
<dbReference type="InterPro" id="IPR036170">
    <property type="entry name" value="YezG-like_sf"/>
</dbReference>
<dbReference type="EMBL" id="CP061646">
    <property type="protein sequence ID" value="QNX71217.1"/>
    <property type="molecule type" value="Genomic_DNA"/>
</dbReference>
<organism evidence="1 2">
    <name type="scientific">Acinetobacter seifertii</name>
    <dbReference type="NCBI Taxonomy" id="1530123"/>
    <lineage>
        <taxon>Bacteria</taxon>
        <taxon>Pseudomonadati</taxon>
        <taxon>Pseudomonadota</taxon>
        <taxon>Gammaproteobacteria</taxon>
        <taxon>Moraxellales</taxon>
        <taxon>Moraxellaceae</taxon>
        <taxon>Acinetobacter</taxon>
        <taxon>Acinetobacter calcoaceticus/baumannii complex</taxon>
    </lineage>
</organism>
<dbReference type="AlphaFoldDB" id="A0A7H2V4D4"/>
<sequence>MTEQEIYQKIGELLWSIMPQDAQIITFIGKIYSEYQGWGTSFILKNGKLSTFDFGEEPADIELQIKDLANNLRNLDIFKEKWTHYKIMLTDAGKFNIEFAYIPEEDSWVSLYMKGISDLSEEELDKDYPQISKELWKERIKIKEQNKKYIYES</sequence>
<reference evidence="1 2" key="2">
    <citation type="submission" date="2020-09" db="EMBL/GenBank/DDBJ databases">
        <authorList>
            <person name="Chen F.-J."/>
            <person name="Lee Y.-T."/>
        </authorList>
    </citation>
    <scope>NUCLEOTIDE SEQUENCE [LARGE SCALE GENOMIC DNA]</scope>
    <source>
        <strain evidence="1 2">AS39</strain>
    </source>
</reference>
<evidence type="ECO:0000313" key="2">
    <source>
        <dbReference type="Proteomes" id="UP000516666"/>
    </source>
</evidence>
<dbReference type="Gene3D" id="3.30.500.20">
    <property type="entry name" value="BH3703-like domains"/>
    <property type="match status" value="1"/>
</dbReference>
<dbReference type="SUPFAM" id="SSF160424">
    <property type="entry name" value="BH3703-like"/>
    <property type="match status" value="1"/>
</dbReference>
<gene>
    <name evidence="1" type="ORF">IC776_12100</name>
</gene>
<dbReference type="Pfam" id="PF04634">
    <property type="entry name" value="YezG-like"/>
    <property type="match status" value="1"/>
</dbReference>
<accession>A0A7H2V4D4</accession>
<reference evidence="2" key="1">
    <citation type="submission" date="2020-09" db="EMBL/GenBank/DDBJ databases">
        <title>Clinical and molecular characterization of Acinetobacter seifertii in Taiwan.</title>
        <authorList>
            <person name="Li L.-H."/>
            <person name="Yang Y.-S."/>
            <person name="Sun J.-R."/>
            <person name="Huang T.-W."/>
            <person name="Huang W.-C."/>
            <person name="Wang Y.-C."/>
            <person name="Kuo T.-H."/>
            <person name="Kuo S.-C."/>
            <person name="Chen T.-L."/>
        </authorList>
    </citation>
    <scope>NUCLEOTIDE SEQUENCE [LARGE SCALE GENOMIC DNA]</scope>
    <source>
        <strain evidence="2">AS39</strain>
    </source>
</reference>
<dbReference type="RefSeq" id="WP_191011893.1">
    <property type="nucleotide sequence ID" value="NZ_CP061646.1"/>
</dbReference>
<evidence type="ECO:0008006" key="3">
    <source>
        <dbReference type="Google" id="ProtNLM"/>
    </source>
</evidence>
<name>A0A7H2V4D4_9GAMM</name>
<dbReference type="InterPro" id="IPR006728">
    <property type="entry name" value="YezG-like"/>
</dbReference>
<proteinExistence type="predicted"/>
<dbReference type="Proteomes" id="UP000516666">
    <property type="component" value="Chromosome"/>
</dbReference>
<protein>
    <recommendedName>
        <fullName evidence="3">DUF600 family protein</fullName>
    </recommendedName>
</protein>